<proteinExistence type="predicted"/>
<dbReference type="InterPro" id="IPR025338">
    <property type="entry name" value="DUF4244"/>
</dbReference>
<evidence type="ECO:0000313" key="1">
    <source>
        <dbReference type="EMBL" id="MCK9874325.1"/>
    </source>
</evidence>
<name>A0ABT0JS05_9ACTN</name>
<organism evidence="1 2">
    <name type="scientific">Frankia umida</name>
    <dbReference type="NCBI Taxonomy" id="573489"/>
    <lineage>
        <taxon>Bacteria</taxon>
        <taxon>Bacillati</taxon>
        <taxon>Actinomycetota</taxon>
        <taxon>Actinomycetes</taxon>
        <taxon>Frankiales</taxon>
        <taxon>Frankiaceae</taxon>
        <taxon>Frankia</taxon>
    </lineage>
</organism>
<reference evidence="1 2" key="1">
    <citation type="submission" date="2022-04" db="EMBL/GenBank/DDBJ databases">
        <title>Genome diversity in the genus Frankia.</title>
        <authorList>
            <person name="Carlos-Shanley C."/>
            <person name="Hahn D."/>
        </authorList>
    </citation>
    <scope>NUCLEOTIDE SEQUENCE [LARGE SCALE GENOMIC DNA]</scope>
    <source>
        <strain evidence="1 2">Ag45/Mut15</strain>
    </source>
</reference>
<dbReference type="EMBL" id="JALKFT010000001">
    <property type="protein sequence ID" value="MCK9874325.1"/>
    <property type="molecule type" value="Genomic_DNA"/>
</dbReference>
<comment type="caution">
    <text evidence="1">The sequence shown here is derived from an EMBL/GenBank/DDBJ whole genome shotgun (WGS) entry which is preliminary data.</text>
</comment>
<keyword evidence="2" id="KW-1185">Reference proteome</keyword>
<sequence length="45" mass="4319">MSTAEYAVGTLAAVAFAGVLYAAVTSSAAKAAVAGLVQRALAGTF</sequence>
<dbReference type="Pfam" id="PF14029">
    <property type="entry name" value="DUF4244"/>
    <property type="match status" value="1"/>
</dbReference>
<accession>A0ABT0JS05</accession>
<protein>
    <submittedName>
        <fullName evidence="1">DUF4244 domain-containing protein</fullName>
    </submittedName>
</protein>
<dbReference type="Proteomes" id="UP001201873">
    <property type="component" value="Unassembled WGS sequence"/>
</dbReference>
<evidence type="ECO:0000313" key="2">
    <source>
        <dbReference type="Proteomes" id="UP001201873"/>
    </source>
</evidence>
<gene>
    <name evidence="1" type="ORF">MXD59_00750</name>
</gene>